<feature type="transmembrane region" description="Helical" evidence="1">
    <location>
        <begin position="58"/>
        <end position="75"/>
    </location>
</feature>
<dbReference type="AlphaFoldDB" id="A0A645GD28"/>
<organism evidence="2">
    <name type="scientific">bioreactor metagenome</name>
    <dbReference type="NCBI Taxonomy" id="1076179"/>
    <lineage>
        <taxon>unclassified sequences</taxon>
        <taxon>metagenomes</taxon>
        <taxon>ecological metagenomes</taxon>
    </lineage>
</organism>
<reference evidence="2" key="1">
    <citation type="submission" date="2019-08" db="EMBL/GenBank/DDBJ databases">
        <authorList>
            <person name="Kucharzyk K."/>
            <person name="Murdoch R.W."/>
            <person name="Higgins S."/>
            <person name="Loffler F."/>
        </authorList>
    </citation>
    <scope>NUCLEOTIDE SEQUENCE</scope>
</reference>
<keyword evidence="1" id="KW-0472">Membrane</keyword>
<feature type="transmembrane region" description="Helical" evidence="1">
    <location>
        <begin position="81"/>
        <end position="105"/>
    </location>
</feature>
<evidence type="ECO:0000256" key="1">
    <source>
        <dbReference type="SAM" id="Phobius"/>
    </source>
</evidence>
<dbReference type="EMBL" id="VSSQ01073779">
    <property type="protein sequence ID" value="MPN24808.1"/>
    <property type="molecule type" value="Genomic_DNA"/>
</dbReference>
<feature type="transmembrane region" description="Helical" evidence="1">
    <location>
        <begin position="12"/>
        <end position="38"/>
    </location>
</feature>
<accession>A0A645GD28</accession>
<comment type="caution">
    <text evidence="2">The sequence shown here is derived from an EMBL/GenBank/DDBJ whole genome shotgun (WGS) entry which is preliminary data.</text>
</comment>
<evidence type="ECO:0000313" key="2">
    <source>
        <dbReference type="EMBL" id="MPN24808.1"/>
    </source>
</evidence>
<protein>
    <submittedName>
        <fullName evidence="2">Uncharacterized protein</fullName>
    </submittedName>
</protein>
<sequence length="120" mass="13447">MITTLFTALINILFNGLFIPLLGIWGAALSTMISYLFLGTFRMLHSRKYFRFYIDFRAVFFSILLLFVQCAAVSADVWPVPVSLFCFGLMLLVNAGSARALAVLIRDTAKKLSKGNEVKK</sequence>
<name>A0A645GD28_9ZZZZ</name>
<keyword evidence="1" id="KW-1133">Transmembrane helix</keyword>
<gene>
    <name evidence="2" type="ORF">SDC9_172210</name>
</gene>
<proteinExistence type="predicted"/>
<keyword evidence="1" id="KW-0812">Transmembrane</keyword>